<evidence type="ECO:0008006" key="4">
    <source>
        <dbReference type="Google" id="ProtNLM"/>
    </source>
</evidence>
<dbReference type="InterPro" id="IPR036255">
    <property type="entry name" value="YgfB-like_sf"/>
</dbReference>
<evidence type="ECO:0000256" key="1">
    <source>
        <dbReference type="ARBA" id="ARBA00038308"/>
    </source>
</evidence>
<dbReference type="PANTHER" id="PTHR37528:SF1">
    <property type="entry name" value="UPF0149 PROTEIN YGFB"/>
    <property type="match status" value="1"/>
</dbReference>
<comment type="similarity">
    <text evidence="1">Belongs to the UPF0149 family.</text>
</comment>
<dbReference type="Proteomes" id="UP001156682">
    <property type="component" value="Unassembled WGS sequence"/>
</dbReference>
<organism evidence="2 3">
    <name type="scientific">Marinospirillum insulare</name>
    <dbReference type="NCBI Taxonomy" id="217169"/>
    <lineage>
        <taxon>Bacteria</taxon>
        <taxon>Pseudomonadati</taxon>
        <taxon>Pseudomonadota</taxon>
        <taxon>Gammaproteobacteria</taxon>
        <taxon>Oceanospirillales</taxon>
        <taxon>Oceanospirillaceae</taxon>
        <taxon>Marinospirillum</taxon>
    </lineage>
</organism>
<keyword evidence="3" id="KW-1185">Reference proteome</keyword>
<proteinExistence type="inferred from homology"/>
<sequence>MSTEKAQVGRVDFDELADLCLRHRCFQSPSLFHGVLAGQLCGQERFPREHWLVLFAQLLGNETTELEGKDKQLALQLLDQTLEELSASGLSFEPLLPDELYEIEERFEGLIKWTQGFLKSLKSAKLEESKLSKEAQEGLEDLERLVALDKENLPPNEDNEKDLTAIAEFVRMVIMLLYTELHPGQPQVEKAKNPKNLH</sequence>
<dbReference type="Gene3D" id="1.20.120.740">
    <property type="entry name" value="YgfB uncharacterised protein family UPF0149, PF03695"/>
    <property type="match status" value="1"/>
</dbReference>
<gene>
    <name evidence="2" type="ORF">GCM10007878_23040</name>
</gene>
<protein>
    <recommendedName>
        <fullName evidence="4">YecA family protein</fullName>
    </recommendedName>
</protein>
<reference evidence="3" key="1">
    <citation type="journal article" date="2019" name="Int. J. Syst. Evol. Microbiol.">
        <title>The Global Catalogue of Microorganisms (GCM) 10K type strain sequencing project: providing services to taxonomists for standard genome sequencing and annotation.</title>
        <authorList>
            <consortium name="The Broad Institute Genomics Platform"/>
            <consortium name="The Broad Institute Genome Sequencing Center for Infectious Disease"/>
            <person name="Wu L."/>
            <person name="Ma J."/>
        </authorList>
    </citation>
    <scope>NUCLEOTIDE SEQUENCE [LARGE SCALE GENOMIC DNA]</scope>
    <source>
        <strain evidence="3">NBRC 100033</strain>
    </source>
</reference>
<comment type="caution">
    <text evidence="2">The sequence shown here is derived from an EMBL/GenBank/DDBJ whole genome shotgun (WGS) entry which is preliminary data.</text>
</comment>
<name>A0ABQ5ZXF4_9GAMM</name>
<accession>A0ABQ5ZXF4</accession>
<dbReference type="Pfam" id="PF03695">
    <property type="entry name" value="UPF0149"/>
    <property type="match status" value="1"/>
</dbReference>
<dbReference type="PANTHER" id="PTHR37528">
    <property type="entry name" value="UPF0149 PROTEIN YGFB"/>
    <property type="match status" value="1"/>
</dbReference>
<dbReference type="InterPro" id="IPR011978">
    <property type="entry name" value="YgfB-like"/>
</dbReference>
<dbReference type="EMBL" id="BSOR01000039">
    <property type="protein sequence ID" value="GLR64866.1"/>
    <property type="molecule type" value="Genomic_DNA"/>
</dbReference>
<dbReference type="RefSeq" id="WP_027850527.1">
    <property type="nucleotide sequence ID" value="NZ_BSOR01000039.1"/>
</dbReference>
<evidence type="ECO:0000313" key="3">
    <source>
        <dbReference type="Proteomes" id="UP001156682"/>
    </source>
</evidence>
<evidence type="ECO:0000313" key="2">
    <source>
        <dbReference type="EMBL" id="GLR64866.1"/>
    </source>
</evidence>
<dbReference type="SUPFAM" id="SSF101327">
    <property type="entry name" value="YgfB-like"/>
    <property type="match status" value="1"/>
</dbReference>